<dbReference type="Proteomes" id="UP000248349">
    <property type="component" value="Unassembled WGS sequence"/>
</dbReference>
<name>A0A318ZXS8_9EURO</name>
<dbReference type="EMBL" id="KZ821220">
    <property type="protein sequence ID" value="PYH48970.1"/>
    <property type="molecule type" value="Genomic_DNA"/>
</dbReference>
<dbReference type="GeneID" id="37071593"/>
<protein>
    <submittedName>
        <fullName evidence="1">Uncharacterized protein</fullName>
    </submittedName>
</protein>
<sequence length="66" mass="7386">MPFKDCQNRQISWYPLYVSRHSFVVAQPLISSGCKIESIIEYPPKCRIGQVGSVGVPHSPVPTNIE</sequence>
<evidence type="ECO:0000313" key="1">
    <source>
        <dbReference type="EMBL" id="PYH48970.1"/>
    </source>
</evidence>
<gene>
    <name evidence="1" type="ORF">BP01DRAFT_117511</name>
</gene>
<evidence type="ECO:0000313" key="2">
    <source>
        <dbReference type="Proteomes" id="UP000248349"/>
    </source>
</evidence>
<reference evidence="1 2" key="1">
    <citation type="submission" date="2016-12" db="EMBL/GenBank/DDBJ databases">
        <title>The genomes of Aspergillus section Nigri reveals drivers in fungal speciation.</title>
        <authorList>
            <consortium name="DOE Joint Genome Institute"/>
            <person name="Vesth T.C."/>
            <person name="Nybo J."/>
            <person name="Theobald S."/>
            <person name="Brandl J."/>
            <person name="Frisvad J.C."/>
            <person name="Nielsen K.F."/>
            <person name="Lyhne E.K."/>
            <person name="Kogle M.E."/>
            <person name="Kuo A."/>
            <person name="Riley R."/>
            <person name="Clum A."/>
            <person name="Nolan M."/>
            <person name="Lipzen A."/>
            <person name="Salamov A."/>
            <person name="Henrissat B."/>
            <person name="Wiebenga A."/>
            <person name="De Vries R.P."/>
            <person name="Grigoriev I.V."/>
            <person name="Mortensen U.H."/>
            <person name="Andersen M.R."/>
            <person name="Baker S.E."/>
        </authorList>
    </citation>
    <scope>NUCLEOTIDE SEQUENCE [LARGE SCALE GENOMIC DNA]</scope>
    <source>
        <strain evidence="1 2">JOP 1030-1</strain>
    </source>
</reference>
<keyword evidence="2" id="KW-1185">Reference proteome</keyword>
<dbReference type="RefSeq" id="XP_025434952.1">
    <property type="nucleotide sequence ID" value="XM_025570365.1"/>
</dbReference>
<organism evidence="1 2">
    <name type="scientific">Aspergillus saccharolyticus JOP 1030-1</name>
    <dbReference type="NCBI Taxonomy" id="1450539"/>
    <lineage>
        <taxon>Eukaryota</taxon>
        <taxon>Fungi</taxon>
        <taxon>Dikarya</taxon>
        <taxon>Ascomycota</taxon>
        <taxon>Pezizomycotina</taxon>
        <taxon>Eurotiomycetes</taxon>
        <taxon>Eurotiomycetidae</taxon>
        <taxon>Eurotiales</taxon>
        <taxon>Aspergillaceae</taxon>
        <taxon>Aspergillus</taxon>
        <taxon>Aspergillus subgen. Circumdati</taxon>
    </lineage>
</organism>
<proteinExistence type="predicted"/>
<dbReference type="PROSITE" id="PS51257">
    <property type="entry name" value="PROKAR_LIPOPROTEIN"/>
    <property type="match status" value="1"/>
</dbReference>
<accession>A0A318ZXS8</accession>
<dbReference type="AlphaFoldDB" id="A0A318ZXS8"/>